<sequence>MANLSIVKINGASCVNRKNTVVALASYENGGKNSAQNAPEKLEPLWDDGYGTQTMKCYTKIAMYLSRLISSDGGPPRWFCLKCPYYKITQITILPLRDMLLFTY</sequence>
<protein>
    <submittedName>
        <fullName evidence="1">Uncharacterized protein</fullName>
    </submittedName>
</protein>
<dbReference type="AlphaFoldDB" id="A0A9R1XAK3"/>
<evidence type="ECO:0000313" key="2">
    <source>
        <dbReference type="Proteomes" id="UP000235145"/>
    </source>
</evidence>
<name>A0A9R1XAK3_LACSA</name>
<accession>A0A9R1XAK3</accession>
<organism evidence="1 2">
    <name type="scientific">Lactuca sativa</name>
    <name type="common">Garden lettuce</name>
    <dbReference type="NCBI Taxonomy" id="4236"/>
    <lineage>
        <taxon>Eukaryota</taxon>
        <taxon>Viridiplantae</taxon>
        <taxon>Streptophyta</taxon>
        <taxon>Embryophyta</taxon>
        <taxon>Tracheophyta</taxon>
        <taxon>Spermatophyta</taxon>
        <taxon>Magnoliopsida</taxon>
        <taxon>eudicotyledons</taxon>
        <taxon>Gunneridae</taxon>
        <taxon>Pentapetalae</taxon>
        <taxon>asterids</taxon>
        <taxon>campanulids</taxon>
        <taxon>Asterales</taxon>
        <taxon>Asteraceae</taxon>
        <taxon>Cichorioideae</taxon>
        <taxon>Cichorieae</taxon>
        <taxon>Lactucinae</taxon>
        <taxon>Lactuca</taxon>
    </lineage>
</organism>
<dbReference type="Proteomes" id="UP000235145">
    <property type="component" value="Unassembled WGS sequence"/>
</dbReference>
<evidence type="ECO:0000313" key="1">
    <source>
        <dbReference type="EMBL" id="KAJ0205194.1"/>
    </source>
</evidence>
<comment type="caution">
    <text evidence="1">The sequence shown here is derived from an EMBL/GenBank/DDBJ whole genome shotgun (WGS) entry which is preliminary data.</text>
</comment>
<proteinExistence type="predicted"/>
<dbReference type="EMBL" id="NBSK02000005">
    <property type="protein sequence ID" value="KAJ0205194.1"/>
    <property type="molecule type" value="Genomic_DNA"/>
</dbReference>
<reference evidence="1 2" key="1">
    <citation type="journal article" date="2017" name="Nat. Commun.">
        <title>Genome assembly with in vitro proximity ligation data and whole-genome triplication in lettuce.</title>
        <authorList>
            <person name="Reyes-Chin-Wo S."/>
            <person name="Wang Z."/>
            <person name="Yang X."/>
            <person name="Kozik A."/>
            <person name="Arikit S."/>
            <person name="Song C."/>
            <person name="Xia L."/>
            <person name="Froenicke L."/>
            <person name="Lavelle D.O."/>
            <person name="Truco M.J."/>
            <person name="Xia R."/>
            <person name="Zhu S."/>
            <person name="Xu C."/>
            <person name="Xu H."/>
            <person name="Xu X."/>
            <person name="Cox K."/>
            <person name="Korf I."/>
            <person name="Meyers B.C."/>
            <person name="Michelmore R.W."/>
        </authorList>
    </citation>
    <scope>NUCLEOTIDE SEQUENCE [LARGE SCALE GENOMIC DNA]</scope>
    <source>
        <strain evidence="2">cv. Salinas</strain>
        <tissue evidence="1">Seedlings</tissue>
    </source>
</reference>
<gene>
    <name evidence="1" type="ORF">LSAT_V11C500272950</name>
</gene>
<keyword evidence="2" id="KW-1185">Reference proteome</keyword>